<feature type="transmembrane region" description="Helical" evidence="3">
    <location>
        <begin position="6"/>
        <end position="23"/>
    </location>
</feature>
<protein>
    <submittedName>
        <fullName evidence="4">DUF881 domain-containing protein</fullName>
    </submittedName>
</protein>
<comment type="caution">
    <text evidence="4">The sequence shown here is derived from an EMBL/GenBank/DDBJ whole genome shotgun (WGS) entry which is preliminary data.</text>
</comment>
<dbReference type="PANTHER" id="PTHR37313:SF2">
    <property type="entry name" value="UPF0749 PROTEIN YLXX"/>
    <property type="match status" value="1"/>
</dbReference>
<name>A0A926HU56_9FIRM</name>
<accession>A0A926HU56</accession>
<comment type="similarity">
    <text evidence="1">Belongs to the UPF0749 family.</text>
</comment>
<keyword evidence="2" id="KW-0175">Coiled coil</keyword>
<keyword evidence="3" id="KW-0472">Membrane</keyword>
<dbReference type="Pfam" id="PF05949">
    <property type="entry name" value="DUF881"/>
    <property type="match status" value="1"/>
</dbReference>
<evidence type="ECO:0000313" key="4">
    <source>
        <dbReference type="EMBL" id="MBC8535191.1"/>
    </source>
</evidence>
<evidence type="ECO:0000313" key="5">
    <source>
        <dbReference type="Proteomes" id="UP000620366"/>
    </source>
</evidence>
<gene>
    <name evidence="4" type="ORF">H8695_00570</name>
</gene>
<feature type="coiled-coil region" evidence="2">
    <location>
        <begin position="43"/>
        <end position="77"/>
    </location>
</feature>
<keyword evidence="5" id="KW-1185">Reference proteome</keyword>
<dbReference type="PANTHER" id="PTHR37313">
    <property type="entry name" value="UPF0749 PROTEIN RV1825"/>
    <property type="match status" value="1"/>
</dbReference>
<keyword evidence="3" id="KW-1133">Transmembrane helix</keyword>
<dbReference type="Gene3D" id="3.30.70.1880">
    <property type="entry name" value="Protein of unknown function DUF881"/>
    <property type="match status" value="1"/>
</dbReference>
<dbReference type="InterPro" id="IPR010273">
    <property type="entry name" value="DUF881"/>
</dbReference>
<dbReference type="AlphaFoldDB" id="A0A926HU56"/>
<reference evidence="4" key="1">
    <citation type="submission" date="2020-08" db="EMBL/GenBank/DDBJ databases">
        <title>Genome public.</title>
        <authorList>
            <person name="Liu C."/>
            <person name="Sun Q."/>
        </authorList>
    </citation>
    <scope>NUCLEOTIDE SEQUENCE</scope>
    <source>
        <strain evidence="4">BX7</strain>
    </source>
</reference>
<evidence type="ECO:0000256" key="1">
    <source>
        <dbReference type="ARBA" id="ARBA00009108"/>
    </source>
</evidence>
<proteinExistence type="inferred from homology"/>
<dbReference type="EMBL" id="JACRSP010000001">
    <property type="protein sequence ID" value="MBC8535191.1"/>
    <property type="molecule type" value="Genomic_DNA"/>
</dbReference>
<dbReference type="Proteomes" id="UP000620366">
    <property type="component" value="Unassembled WGS sequence"/>
</dbReference>
<keyword evidence="3" id="KW-0812">Transmembrane</keyword>
<dbReference type="RefSeq" id="WP_249298827.1">
    <property type="nucleotide sequence ID" value="NZ_JACRSP010000001.1"/>
</dbReference>
<organism evidence="4 5">
    <name type="scientific">Feifania hominis</name>
    <dbReference type="NCBI Taxonomy" id="2763660"/>
    <lineage>
        <taxon>Bacteria</taxon>
        <taxon>Bacillati</taxon>
        <taxon>Bacillota</taxon>
        <taxon>Clostridia</taxon>
        <taxon>Eubacteriales</taxon>
        <taxon>Feifaniaceae</taxon>
        <taxon>Feifania</taxon>
    </lineage>
</organism>
<evidence type="ECO:0000256" key="3">
    <source>
        <dbReference type="SAM" id="Phobius"/>
    </source>
</evidence>
<sequence>MKKTLGYIGIFVLCVMFGFLLMLQMKSVKYNATDAQDSQILRASELQSLLNKEKEKNEKLLNELLTYKDELNKFREEASNSGTYAKVLAKQLENAEILAGITTVSGQGVVVTMKDSSMTAAPGFEESYYLIHDEDILKVVNELRDAGAEAISINGERLVSTSEIRCAGSIVSINNNRYAAPYVIRAIGDAATMESALKMRDGVIDSLRDPWGIEVTVERKDKIVIEGYNGGTQFKYAVPEKAETAQ</sequence>
<evidence type="ECO:0000256" key="2">
    <source>
        <dbReference type="SAM" id="Coils"/>
    </source>
</evidence>